<dbReference type="PRINTS" id="PR00301">
    <property type="entry name" value="HEATSHOCK70"/>
</dbReference>
<name>A0A0G4P5I4_PENC3</name>
<dbReference type="Proteomes" id="UP000053732">
    <property type="component" value="Unassembled WGS sequence"/>
</dbReference>
<protein>
    <submittedName>
        <fullName evidence="3">Heat shock protein Hsp70</fullName>
    </submittedName>
</protein>
<keyword evidence="4" id="KW-1185">Reference proteome</keyword>
<dbReference type="AlphaFoldDB" id="A0A0G4P5I4"/>
<keyword evidence="1" id="KW-0547">Nucleotide-binding</keyword>
<dbReference type="InterPro" id="IPR013126">
    <property type="entry name" value="Hsp_70_fam"/>
</dbReference>
<evidence type="ECO:0000313" key="3">
    <source>
        <dbReference type="EMBL" id="CRL21570.1"/>
    </source>
</evidence>
<dbReference type="Gene3D" id="3.90.640.10">
    <property type="entry name" value="Actin, Chain A, domain 4"/>
    <property type="match status" value="1"/>
</dbReference>
<dbReference type="Gene3D" id="3.30.420.40">
    <property type="match status" value="2"/>
</dbReference>
<dbReference type="EMBL" id="HG793139">
    <property type="protein sequence ID" value="CRL21570.1"/>
    <property type="molecule type" value="Genomic_DNA"/>
</dbReference>
<dbReference type="Pfam" id="PF00012">
    <property type="entry name" value="HSP70"/>
    <property type="match status" value="1"/>
</dbReference>
<proteinExistence type="predicted"/>
<dbReference type="InterPro" id="IPR043129">
    <property type="entry name" value="ATPase_NBD"/>
</dbReference>
<keyword evidence="2" id="KW-0067">ATP-binding</keyword>
<reference evidence="3 4" key="1">
    <citation type="journal article" date="2014" name="Nat. Commun.">
        <title>Multiple recent horizontal transfers of a large genomic region in cheese making fungi.</title>
        <authorList>
            <person name="Cheeseman K."/>
            <person name="Ropars J."/>
            <person name="Renault P."/>
            <person name="Dupont J."/>
            <person name="Gouzy J."/>
            <person name="Branca A."/>
            <person name="Abraham A.L."/>
            <person name="Ceppi M."/>
            <person name="Conseiller E."/>
            <person name="Debuchy R."/>
            <person name="Malagnac F."/>
            <person name="Goarin A."/>
            <person name="Silar P."/>
            <person name="Lacoste S."/>
            <person name="Sallet E."/>
            <person name="Bensimon A."/>
            <person name="Giraud T."/>
            <person name="Brygoo Y."/>
        </authorList>
    </citation>
    <scope>NUCLEOTIDE SEQUENCE [LARGE SCALE GENOMIC DNA]</scope>
    <source>
        <strain evidence="4">FM 013</strain>
    </source>
</reference>
<evidence type="ECO:0000313" key="4">
    <source>
        <dbReference type="Proteomes" id="UP000053732"/>
    </source>
</evidence>
<dbReference type="STRING" id="1429867.A0A0G4P5I4"/>
<dbReference type="CDD" id="cd10170">
    <property type="entry name" value="ASKHA_NBD_HSP70"/>
    <property type="match status" value="1"/>
</dbReference>
<dbReference type="PANTHER" id="PTHR14187:SF81">
    <property type="entry name" value="HSP70 FAMILY PROTEIN (AFU_ORTHOLOGUE AFUA_4G14040)"/>
    <property type="match status" value="1"/>
</dbReference>
<gene>
    <name evidence="3" type="ORF">PCAMFM013_S006g000110</name>
</gene>
<organism evidence="3 4">
    <name type="scientific">Penicillium camemberti (strain FM 013)</name>
    <dbReference type="NCBI Taxonomy" id="1429867"/>
    <lineage>
        <taxon>Eukaryota</taxon>
        <taxon>Fungi</taxon>
        <taxon>Dikarya</taxon>
        <taxon>Ascomycota</taxon>
        <taxon>Pezizomycotina</taxon>
        <taxon>Eurotiomycetes</taxon>
        <taxon>Eurotiomycetidae</taxon>
        <taxon>Eurotiales</taxon>
        <taxon>Aspergillaceae</taxon>
        <taxon>Penicillium</taxon>
    </lineage>
</organism>
<evidence type="ECO:0000256" key="1">
    <source>
        <dbReference type="ARBA" id="ARBA00022741"/>
    </source>
</evidence>
<keyword evidence="3" id="KW-0346">Stress response</keyword>
<evidence type="ECO:0000256" key="2">
    <source>
        <dbReference type="ARBA" id="ARBA00022840"/>
    </source>
</evidence>
<dbReference type="SUPFAM" id="SSF53067">
    <property type="entry name" value="Actin-like ATPase domain"/>
    <property type="match status" value="2"/>
</dbReference>
<sequence>MSELDNFGKLNLTNLHKIIVGVDYGTTFTGVSYVNSLKNHVDDVNVIRTWPGPSREQDETWKTPSRIAYKVENPSIEGEETRWGYMVVPRMKSYTWTKLLLDRGSQMTSQGTEADIIEGNGFLKLPHFKSKARDVCADFLRGVYNHTMAYLEQRYSPEVMKVTALEFWFTVPAIWSDKAKEETRKAANSAGFGSRAQDSISMIAEPEAAAVATLSTLSDDERELKAKVGDSILICDCGGGTVDIVTYKVMQLKPIIRFEELLPGTGEKCGSTYIDREFYKWMSKRFGGAFDNMNPDKKRPGSRFMKEFEGHKRDFGSLGNHQKFDIELVIPGAKDSDIYEQDNSTVILTHDIMESFFQPVVDKIKQLLHDQLEQLRKKSNVSIQTIILVGGFGDSPYLNNTLREWCRSQGRISLLCPEHPQASVVKGAALRGLKGLVPEKRIARLHYGLSVMFPFREQIDPQESIFYYEWDGLKYCNTRMEWMITKGVAITPENCPAQEISLLHKTGESLTFSSQIYTSTEDTAPEWHSFNSVRQVATINYTFSESDLSLFPSKKRASQGDMHLLSISVKVNALASKGLLEFRIIGPGGRDMGKASIDYD</sequence>
<dbReference type="GO" id="GO:0005524">
    <property type="term" value="F:ATP binding"/>
    <property type="evidence" value="ECO:0007669"/>
    <property type="project" value="UniProtKB-KW"/>
</dbReference>
<dbReference type="PANTHER" id="PTHR14187">
    <property type="entry name" value="ALPHA KINASE/ELONGATION FACTOR 2 KINASE"/>
    <property type="match status" value="1"/>
</dbReference>
<dbReference type="GO" id="GO:0140662">
    <property type="term" value="F:ATP-dependent protein folding chaperone"/>
    <property type="evidence" value="ECO:0007669"/>
    <property type="project" value="InterPro"/>
</dbReference>
<accession>A0A0G4P5I4</accession>